<dbReference type="AlphaFoldDB" id="A0A2P5AW53"/>
<dbReference type="Pfam" id="PF22936">
    <property type="entry name" value="Pol_BBD"/>
    <property type="match status" value="1"/>
</dbReference>
<dbReference type="InParanoid" id="A0A2P5AW53"/>
<dbReference type="EMBL" id="JXTC01000680">
    <property type="protein sequence ID" value="PON40738.1"/>
    <property type="molecule type" value="Genomic_DNA"/>
</dbReference>
<protein>
    <recommendedName>
        <fullName evidence="1">Retrovirus-related Pol polyprotein from transposon TNT 1-94-like beta-barrel domain-containing protein</fullName>
    </recommendedName>
</protein>
<dbReference type="OrthoDB" id="1194585at2759"/>
<sequence length="120" mass="12967">MFHMCPNKDWFSTYETVSKGIVLMGNNAPYKVASIGTVKIKMFDGVIRTLGGVRHVPDLKRNLISLSTLDSKGYKYTSEGGVLKVSKGALVVMKGQKRLAELYVLLGSTVIGEAAVSTPS</sequence>
<feature type="domain" description="Retrovirus-related Pol polyprotein from transposon TNT 1-94-like beta-barrel" evidence="1">
    <location>
        <begin position="3"/>
        <end position="74"/>
    </location>
</feature>
<dbReference type="PANTHER" id="PTHR47592">
    <property type="entry name" value="PBF68 PROTEIN"/>
    <property type="match status" value="1"/>
</dbReference>
<reference evidence="3" key="1">
    <citation type="submission" date="2016-06" db="EMBL/GenBank/DDBJ databases">
        <title>Parallel loss of symbiosis genes in relatives of nitrogen-fixing non-legume Parasponia.</title>
        <authorList>
            <person name="Van Velzen R."/>
            <person name="Holmer R."/>
            <person name="Bu F."/>
            <person name="Rutten L."/>
            <person name="Van Zeijl A."/>
            <person name="Liu W."/>
            <person name="Santuari L."/>
            <person name="Cao Q."/>
            <person name="Sharma T."/>
            <person name="Shen D."/>
            <person name="Roswanjaya Y."/>
            <person name="Wardhani T."/>
            <person name="Kalhor M.S."/>
            <person name="Jansen J."/>
            <person name="Van den Hoogen J."/>
            <person name="Gungor B."/>
            <person name="Hartog M."/>
            <person name="Hontelez J."/>
            <person name="Verver J."/>
            <person name="Yang W.-C."/>
            <person name="Schijlen E."/>
            <person name="Repin R."/>
            <person name="Schilthuizen M."/>
            <person name="Schranz E."/>
            <person name="Heidstra R."/>
            <person name="Miyata K."/>
            <person name="Fedorova E."/>
            <person name="Kohlen W."/>
            <person name="Bisseling T."/>
            <person name="Smit S."/>
            <person name="Geurts R."/>
        </authorList>
    </citation>
    <scope>NUCLEOTIDE SEQUENCE [LARGE SCALE GENOMIC DNA]</scope>
    <source>
        <strain evidence="3">cv. RG33-2</strain>
    </source>
</reference>
<dbReference type="InterPro" id="IPR054722">
    <property type="entry name" value="PolX-like_BBD"/>
</dbReference>
<comment type="caution">
    <text evidence="2">The sequence shown here is derived from an EMBL/GenBank/DDBJ whole genome shotgun (WGS) entry which is preliminary data.</text>
</comment>
<evidence type="ECO:0000259" key="1">
    <source>
        <dbReference type="Pfam" id="PF22936"/>
    </source>
</evidence>
<dbReference type="Proteomes" id="UP000237000">
    <property type="component" value="Unassembled WGS sequence"/>
</dbReference>
<keyword evidence="3" id="KW-1185">Reference proteome</keyword>
<evidence type="ECO:0000313" key="3">
    <source>
        <dbReference type="Proteomes" id="UP000237000"/>
    </source>
</evidence>
<evidence type="ECO:0000313" key="2">
    <source>
        <dbReference type="EMBL" id="PON40738.1"/>
    </source>
</evidence>
<gene>
    <name evidence="2" type="ORF">TorRG33x02_339640</name>
</gene>
<name>A0A2P5AW53_TREOI</name>
<proteinExistence type="predicted"/>
<feature type="non-terminal residue" evidence="2">
    <location>
        <position position="120"/>
    </location>
</feature>
<dbReference type="PANTHER" id="PTHR47592:SF27">
    <property type="entry name" value="OS08G0421700 PROTEIN"/>
    <property type="match status" value="1"/>
</dbReference>
<accession>A0A2P5AW53</accession>
<organism evidence="2 3">
    <name type="scientific">Trema orientale</name>
    <name type="common">Charcoal tree</name>
    <name type="synonym">Celtis orientalis</name>
    <dbReference type="NCBI Taxonomy" id="63057"/>
    <lineage>
        <taxon>Eukaryota</taxon>
        <taxon>Viridiplantae</taxon>
        <taxon>Streptophyta</taxon>
        <taxon>Embryophyta</taxon>
        <taxon>Tracheophyta</taxon>
        <taxon>Spermatophyta</taxon>
        <taxon>Magnoliopsida</taxon>
        <taxon>eudicotyledons</taxon>
        <taxon>Gunneridae</taxon>
        <taxon>Pentapetalae</taxon>
        <taxon>rosids</taxon>
        <taxon>fabids</taxon>
        <taxon>Rosales</taxon>
        <taxon>Cannabaceae</taxon>
        <taxon>Trema</taxon>
    </lineage>
</organism>